<comment type="caution">
    <text evidence="3">The sequence shown here is derived from an EMBL/GenBank/DDBJ whole genome shotgun (WGS) entry which is preliminary data.</text>
</comment>
<sequence>MLLADDTLRDLEKQQEQQQVPADDTSRKGRTSLAAEYFGPSFAADLAPTEVDTLLAAMERRILDDVDATLGAPPARLHVSILPILEHGVRITTHRMYVSGHDLGAHPLERKVALELDTEVLERRGLLSKPLRRAIEVIAGQRFRSPSIVYLTSNRFESRAENARWLLHILDALVQHARFAVGEWDRHQFEAWRNPEMAILSRWDPVTKTQLSDYFEGLPQILENEQRRWQQMERDLGEPLPYPGSEP</sequence>
<dbReference type="Pfam" id="PF10213">
    <property type="entry name" value="MRP-S28"/>
    <property type="match status" value="1"/>
</dbReference>
<evidence type="ECO:0000259" key="2">
    <source>
        <dbReference type="Pfam" id="PF10213"/>
    </source>
</evidence>
<name>A0A7J7IFD5_9RHOD</name>
<evidence type="ECO:0000313" key="3">
    <source>
        <dbReference type="EMBL" id="KAF6001440.1"/>
    </source>
</evidence>
<feature type="region of interest" description="Disordered" evidence="1">
    <location>
        <begin position="1"/>
        <end position="29"/>
    </location>
</feature>
<keyword evidence="4" id="KW-1185">Reference proteome</keyword>
<evidence type="ECO:0000256" key="1">
    <source>
        <dbReference type="SAM" id="MobiDB-lite"/>
    </source>
</evidence>
<dbReference type="AlphaFoldDB" id="A0A7J7IFD5"/>
<feature type="domain" description="Small ribosomal subunit protein mS35 mitochondrial conserved" evidence="2">
    <location>
        <begin position="105"/>
        <end position="178"/>
    </location>
</feature>
<evidence type="ECO:0000313" key="4">
    <source>
        <dbReference type="Proteomes" id="UP000530660"/>
    </source>
</evidence>
<protein>
    <recommendedName>
        <fullName evidence="2">Small ribosomal subunit protein mS35 mitochondrial conserved domain-containing protein</fullName>
    </recommendedName>
</protein>
<dbReference type="InterPro" id="IPR019349">
    <property type="entry name" value="Ribosomal_mS35_mit"/>
</dbReference>
<dbReference type="Proteomes" id="UP000530660">
    <property type="component" value="Unassembled WGS sequence"/>
</dbReference>
<dbReference type="OrthoDB" id="283424at2759"/>
<reference evidence="3 4" key="1">
    <citation type="journal article" date="2020" name="J. Phycol.">
        <title>Comparative genome analysis reveals Cyanidiococcus gen. nov., a new extremophilic red algal genus sister to Cyanidioschyzon (Cyanidioschyzonaceae, Rhodophyta).</title>
        <authorList>
            <person name="Liu S.-L."/>
            <person name="Chiang Y.-R."/>
            <person name="Yoon H.S."/>
            <person name="Fu H.-Y."/>
        </authorList>
    </citation>
    <scope>NUCLEOTIDE SEQUENCE [LARGE SCALE GENOMIC DNA]</scope>
    <source>
        <strain evidence="3 4">THAL066</strain>
    </source>
</reference>
<dbReference type="EMBL" id="VWRR01000014">
    <property type="protein sequence ID" value="KAF6001440.1"/>
    <property type="molecule type" value="Genomic_DNA"/>
</dbReference>
<feature type="compositionally biased region" description="Basic and acidic residues" evidence="1">
    <location>
        <begin position="1"/>
        <end position="15"/>
    </location>
</feature>
<proteinExistence type="predicted"/>
<accession>A0A7J7IFD5</accession>
<gene>
    <name evidence="3" type="ORF">F1559_001096</name>
</gene>
<organism evidence="3 4">
    <name type="scientific">Cyanidiococcus yangmingshanensis</name>
    <dbReference type="NCBI Taxonomy" id="2690220"/>
    <lineage>
        <taxon>Eukaryota</taxon>
        <taxon>Rhodophyta</taxon>
        <taxon>Bangiophyceae</taxon>
        <taxon>Cyanidiales</taxon>
        <taxon>Cyanidiaceae</taxon>
        <taxon>Cyanidiococcus</taxon>
    </lineage>
</organism>